<reference evidence="10 13" key="2">
    <citation type="journal article" date="2019" name="Science, e1252229">
        <title>Invertible promoters mediate bacterial phase variation, antibiotic resistance, and host adaptation in the gut.</title>
        <authorList>
            <person name="Jiang X."/>
            <person name="Hall A.B."/>
            <person name="Arthur T.D."/>
            <person name="Plichta D.R."/>
            <person name="Covington C.T."/>
            <person name="Poyet M."/>
            <person name="Crothers J."/>
            <person name="Moses P.L."/>
            <person name="Tolonen A.C."/>
            <person name="Vlamakis H."/>
            <person name="Alm E.J."/>
            <person name="Xavier R.J."/>
        </authorList>
    </citation>
    <scope>NUCLEOTIDE SEQUENCE [LARGE SCALE GENOMIC DNA]</scope>
    <source>
        <strain evidence="13">bf_0095</strain>
        <strain evidence="10">Bf_0095</strain>
    </source>
</reference>
<dbReference type="GO" id="GO:0005886">
    <property type="term" value="C:plasma membrane"/>
    <property type="evidence" value="ECO:0007669"/>
    <property type="project" value="UniProtKB-SubCell"/>
</dbReference>
<dbReference type="AlphaFoldDB" id="A0A412NR52"/>
<dbReference type="GO" id="GO:0004713">
    <property type="term" value="F:protein tyrosine kinase activity"/>
    <property type="evidence" value="ECO:0007669"/>
    <property type="project" value="TreeGrafter"/>
</dbReference>
<dbReference type="Proteomes" id="UP000285013">
    <property type="component" value="Unassembled WGS sequence"/>
</dbReference>
<comment type="caution">
    <text evidence="9">The sequence shown here is derived from an EMBL/GenBank/DDBJ whole genome shotgun (WGS) entry which is preliminary data.</text>
</comment>
<dbReference type="InterPro" id="IPR050445">
    <property type="entry name" value="Bact_polysacc_biosynth/exp"/>
</dbReference>
<gene>
    <name evidence="8" type="ORF">DWX27_23880</name>
    <name evidence="9" type="ORF">DWZ95_24060</name>
    <name evidence="10" type="ORF">EAJ06_23420</name>
</gene>
<evidence type="ECO:0000313" key="13">
    <source>
        <dbReference type="Proteomes" id="UP000291191"/>
    </source>
</evidence>
<keyword evidence="3 6" id="KW-0812">Transmembrane</keyword>
<proteinExistence type="predicted"/>
<keyword evidence="13" id="KW-1185">Reference proteome</keyword>
<dbReference type="Proteomes" id="UP000291191">
    <property type="component" value="Unassembled WGS sequence"/>
</dbReference>
<reference evidence="11 12" key="1">
    <citation type="submission" date="2018-08" db="EMBL/GenBank/DDBJ databases">
        <title>A genome reference for cultivated species of the human gut microbiota.</title>
        <authorList>
            <person name="Zou Y."/>
            <person name="Xue W."/>
            <person name="Luo G."/>
        </authorList>
    </citation>
    <scope>NUCLEOTIDE SEQUENCE [LARGE SCALE GENOMIC DNA]</scope>
    <source>
        <strain evidence="8 11">AF19-10AC</strain>
        <strain evidence="9 12">AF36-16BH</strain>
    </source>
</reference>
<feature type="domain" description="Polysaccharide chain length determinant N-terminal" evidence="7">
    <location>
        <begin position="19"/>
        <end position="87"/>
    </location>
</feature>
<evidence type="ECO:0000256" key="5">
    <source>
        <dbReference type="ARBA" id="ARBA00023136"/>
    </source>
</evidence>
<dbReference type="EMBL" id="QRWT01000059">
    <property type="protein sequence ID" value="RGT43864.1"/>
    <property type="molecule type" value="Genomic_DNA"/>
</dbReference>
<dbReference type="Proteomes" id="UP000284772">
    <property type="component" value="Unassembled WGS sequence"/>
</dbReference>
<evidence type="ECO:0000259" key="7">
    <source>
        <dbReference type="Pfam" id="PF02706"/>
    </source>
</evidence>
<evidence type="ECO:0000313" key="10">
    <source>
        <dbReference type="EMBL" id="RYT72874.1"/>
    </source>
</evidence>
<evidence type="ECO:0000313" key="12">
    <source>
        <dbReference type="Proteomes" id="UP000285013"/>
    </source>
</evidence>
<dbReference type="OrthoDB" id="1522571at2"/>
<dbReference type="EMBL" id="QRPE01000059">
    <property type="protein sequence ID" value="RHL84296.1"/>
    <property type="molecule type" value="Genomic_DNA"/>
</dbReference>
<evidence type="ECO:0000313" key="9">
    <source>
        <dbReference type="EMBL" id="RHL84296.1"/>
    </source>
</evidence>
<evidence type="ECO:0000256" key="1">
    <source>
        <dbReference type="ARBA" id="ARBA00004651"/>
    </source>
</evidence>
<evidence type="ECO:0000256" key="3">
    <source>
        <dbReference type="ARBA" id="ARBA00022692"/>
    </source>
</evidence>
<protein>
    <submittedName>
        <fullName evidence="9">Chain-length determining protein</fullName>
    </submittedName>
</protein>
<feature type="transmembrane region" description="Helical" evidence="6">
    <location>
        <begin position="36"/>
        <end position="54"/>
    </location>
</feature>
<organism evidence="9 12">
    <name type="scientific">Bacteroides intestinalis</name>
    <dbReference type="NCBI Taxonomy" id="329854"/>
    <lineage>
        <taxon>Bacteria</taxon>
        <taxon>Pseudomonadati</taxon>
        <taxon>Bacteroidota</taxon>
        <taxon>Bacteroidia</taxon>
        <taxon>Bacteroidales</taxon>
        <taxon>Bacteroidaceae</taxon>
        <taxon>Bacteroides</taxon>
    </lineage>
</organism>
<keyword evidence="2" id="KW-1003">Cell membrane</keyword>
<dbReference type="PANTHER" id="PTHR32309:SF13">
    <property type="entry name" value="FERRIC ENTEROBACTIN TRANSPORT PROTEIN FEPE"/>
    <property type="match status" value="1"/>
</dbReference>
<comment type="subcellular location">
    <subcellularLocation>
        <location evidence="1">Cell membrane</location>
        <topology evidence="1">Multi-pass membrane protein</topology>
    </subcellularLocation>
</comment>
<evidence type="ECO:0000256" key="4">
    <source>
        <dbReference type="ARBA" id="ARBA00022989"/>
    </source>
</evidence>
<evidence type="ECO:0000313" key="8">
    <source>
        <dbReference type="EMBL" id="RGT43864.1"/>
    </source>
</evidence>
<name>A0A412NR52_9BACE</name>
<accession>A0A412NR52</accession>
<dbReference type="InterPro" id="IPR003856">
    <property type="entry name" value="LPS_length_determ_N"/>
</dbReference>
<dbReference type="Pfam" id="PF02706">
    <property type="entry name" value="Wzz"/>
    <property type="match status" value="1"/>
</dbReference>
<sequence length="392" mass="44295">MNRNTANKKKVRQSSGQQEIDWLVLFEKIYTSKKQILLTCSIGAVIGLIVALGTPKEYTASIFIVPESSRRATSSGISTLSDVVGTGMNSSSTTERDAIYSVLYPAIIHSTPFLVRLFDIKIRGLKDNTVITLSQYLKEHQKCPWWNSVTSIPSKLVGWCMTMIQEKPKVEKVNSSINIFQLTREEAAIAGIISSRTSVGIDETGRRRKITLSVTMQDPQVAAIVVDTILEHLKEYVTEYRTSKSRRMLEYTEKLRKEAQAEYYKAQEKYTRYADINQGLVRQTSRAELTRLRNEMNLALTIYNQTELQVQAAEVKVKKATPVLAVIQPPIVPLTPSKPRKMVILAGCIFLAGAGSISWILFAKDFVEGFLRNIRRKRKTSEDEYNQMVVDD</sequence>
<keyword evidence="4 6" id="KW-1133">Transmembrane helix</keyword>
<dbReference type="EMBL" id="RCXO01000055">
    <property type="protein sequence ID" value="RYT72874.1"/>
    <property type="molecule type" value="Genomic_DNA"/>
</dbReference>
<dbReference type="RefSeq" id="WP_115503479.1">
    <property type="nucleotide sequence ID" value="NZ_CABMMK010000007.1"/>
</dbReference>
<evidence type="ECO:0000256" key="6">
    <source>
        <dbReference type="SAM" id="Phobius"/>
    </source>
</evidence>
<dbReference type="PANTHER" id="PTHR32309">
    <property type="entry name" value="TYROSINE-PROTEIN KINASE"/>
    <property type="match status" value="1"/>
</dbReference>
<evidence type="ECO:0000256" key="2">
    <source>
        <dbReference type="ARBA" id="ARBA00022475"/>
    </source>
</evidence>
<keyword evidence="5 6" id="KW-0472">Membrane</keyword>
<evidence type="ECO:0000313" key="11">
    <source>
        <dbReference type="Proteomes" id="UP000284772"/>
    </source>
</evidence>
<feature type="transmembrane region" description="Helical" evidence="6">
    <location>
        <begin position="343"/>
        <end position="362"/>
    </location>
</feature>